<evidence type="ECO:0000313" key="2">
    <source>
        <dbReference type="Proteomes" id="UP000035760"/>
    </source>
</evidence>
<dbReference type="Pfam" id="PF04340">
    <property type="entry name" value="DUF484"/>
    <property type="match status" value="1"/>
</dbReference>
<reference evidence="1" key="2">
    <citation type="submission" date="2014-03" db="EMBL/GenBank/DDBJ databases">
        <title>Candidatus Competibacter-lineage genomes retrieved from metagenomes reveal functional metabolic diversity.</title>
        <authorList>
            <person name="McIlroy S.J."/>
            <person name="Albertsen M."/>
            <person name="Andresen E.K."/>
            <person name="Saunders A.M."/>
            <person name="Kristiansen R."/>
            <person name="Stokholm-Bjerregaard M."/>
            <person name="Nielsen K.L."/>
            <person name="Nielsen P.H."/>
        </authorList>
    </citation>
    <scope>NUCLEOTIDE SEQUENCE</scope>
    <source>
        <strain evidence="1">Run_A_D11</strain>
    </source>
</reference>
<dbReference type="OrthoDB" id="8525200at2"/>
<accession>W6MDG1</accession>
<evidence type="ECO:0008006" key="3">
    <source>
        <dbReference type="Google" id="ProtNLM"/>
    </source>
</evidence>
<keyword evidence="2" id="KW-1185">Reference proteome</keyword>
<dbReference type="EMBL" id="CBTJ020000042">
    <property type="protein sequence ID" value="CDI02803.1"/>
    <property type="molecule type" value="Genomic_DNA"/>
</dbReference>
<dbReference type="Gene3D" id="3.30.450.40">
    <property type="match status" value="1"/>
</dbReference>
<evidence type="ECO:0000313" key="1">
    <source>
        <dbReference type="EMBL" id="CDI02803.1"/>
    </source>
</evidence>
<dbReference type="AlphaFoldDB" id="W6MDG1"/>
<reference evidence="1" key="1">
    <citation type="submission" date="2013-07" db="EMBL/GenBank/DDBJ databases">
        <authorList>
            <person name="McIlroy S."/>
        </authorList>
    </citation>
    <scope>NUCLEOTIDE SEQUENCE [LARGE SCALE GENOMIC DNA]</scope>
    <source>
        <strain evidence="1">Run_A_D11</strain>
    </source>
</reference>
<proteinExistence type="predicted"/>
<dbReference type="PANTHER" id="PTHR38765">
    <property type="entry name" value="DUF484 DOMAIN-CONTAINING PROTEIN"/>
    <property type="match status" value="1"/>
</dbReference>
<dbReference type="STRING" id="1400863.BN873_350059"/>
<protein>
    <recommendedName>
        <fullName evidence="3">Phytochrome sensor protein</fullName>
    </recommendedName>
</protein>
<gene>
    <name evidence="1" type="ORF">BN873_350059</name>
</gene>
<dbReference type="SUPFAM" id="SSF55781">
    <property type="entry name" value="GAF domain-like"/>
    <property type="match status" value="1"/>
</dbReference>
<dbReference type="InterPro" id="IPR029016">
    <property type="entry name" value="GAF-like_dom_sf"/>
</dbReference>
<name>W6MDG1_9GAMM</name>
<organism evidence="1 2">
    <name type="scientific">Candidatus Competibacter denitrificans Run_A_D11</name>
    <dbReference type="NCBI Taxonomy" id="1400863"/>
    <lineage>
        <taxon>Bacteria</taxon>
        <taxon>Pseudomonadati</taxon>
        <taxon>Pseudomonadota</taxon>
        <taxon>Gammaproteobacteria</taxon>
        <taxon>Candidatus Competibacteraceae</taxon>
        <taxon>Candidatus Competibacter</taxon>
    </lineage>
</organism>
<comment type="caution">
    <text evidence="1">The sequence shown here is derived from an EMBL/GenBank/DDBJ whole genome shotgun (WGS) entry which is preliminary data.</text>
</comment>
<dbReference type="InterPro" id="IPR007435">
    <property type="entry name" value="DUF484"/>
</dbReference>
<dbReference type="PANTHER" id="PTHR38765:SF1">
    <property type="entry name" value="DUF484 DOMAIN-CONTAINING PROTEIN"/>
    <property type="match status" value="1"/>
</dbReference>
<sequence>MVKDEMAETDPEANMVAYLCDHPEFFVRHPELTQSLRIPHPCEPAVSLLEYQNRLLRGRCQRLHDKLLDLVAIARDNDRLAERVQRLALNLLDARGGLDELLQGIKAILLDEFKADCIMLCFTEPPSGGFRAAEDLLRPDIVALFAEVFRLGQPQCSRLSSEQAAVLRCDEGASAASAALIPLGGDEWRGLLVLGSSDPDRFHAGVGTFFLERMGELVSQALQARLLARGWQMNPTDDDSSAASGGE</sequence>
<dbReference type="Proteomes" id="UP000035760">
    <property type="component" value="Unassembled WGS sequence"/>
</dbReference>